<feature type="compositionally biased region" description="Basic residues" evidence="1">
    <location>
        <begin position="1"/>
        <end position="25"/>
    </location>
</feature>
<proteinExistence type="predicted"/>
<comment type="caution">
    <text evidence="3">The sequence shown here is derived from an EMBL/GenBank/DDBJ whole genome shotgun (WGS) entry which is preliminary data.</text>
</comment>
<feature type="compositionally biased region" description="Basic residues" evidence="1">
    <location>
        <begin position="270"/>
        <end position="287"/>
    </location>
</feature>
<feature type="compositionally biased region" description="Basic and acidic residues" evidence="1">
    <location>
        <begin position="33"/>
        <end position="42"/>
    </location>
</feature>
<dbReference type="Proteomes" id="UP000603453">
    <property type="component" value="Unassembled WGS sequence"/>
</dbReference>
<dbReference type="InterPro" id="IPR000467">
    <property type="entry name" value="G_patch_dom"/>
</dbReference>
<reference evidence="3" key="1">
    <citation type="submission" date="2020-12" db="EMBL/GenBank/DDBJ databases">
        <title>Metabolic potential, ecology and presence of endohyphal bacteria is reflected in genomic diversity of Mucoromycotina.</title>
        <authorList>
            <person name="Muszewska A."/>
            <person name="Okrasinska A."/>
            <person name="Steczkiewicz K."/>
            <person name="Drgas O."/>
            <person name="Orlowska M."/>
            <person name="Perlinska-Lenart U."/>
            <person name="Aleksandrzak-Piekarczyk T."/>
            <person name="Szatraj K."/>
            <person name="Zielenkiewicz U."/>
            <person name="Pilsyk S."/>
            <person name="Malc E."/>
            <person name="Mieczkowski P."/>
            <person name="Kruszewska J.S."/>
            <person name="Biernat P."/>
            <person name="Pawlowska J."/>
        </authorList>
    </citation>
    <scope>NUCLEOTIDE SEQUENCE</scope>
    <source>
        <strain evidence="3">WA0000017839</strain>
    </source>
</reference>
<dbReference type="Pfam" id="PF01585">
    <property type="entry name" value="G-patch"/>
    <property type="match status" value="1"/>
</dbReference>
<evidence type="ECO:0000313" key="3">
    <source>
        <dbReference type="EMBL" id="KAG2202570.1"/>
    </source>
</evidence>
<dbReference type="PANTHER" id="PTHR14195">
    <property type="entry name" value="G PATCH DOMAIN CONTAINING PROTEIN 2"/>
    <property type="match status" value="1"/>
</dbReference>
<feature type="region of interest" description="Disordered" evidence="1">
    <location>
        <begin position="1"/>
        <end position="55"/>
    </location>
</feature>
<feature type="region of interest" description="Disordered" evidence="1">
    <location>
        <begin position="372"/>
        <end position="402"/>
    </location>
</feature>
<organism evidence="3 4">
    <name type="scientific">Mucor saturninus</name>
    <dbReference type="NCBI Taxonomy" id="64648"/>
    <lineage>
        <taxon>Eukaryota</taxon>
        <taxon>Fungi</taxon>
        <taxon>Fungi incertae sedis</taxon>
        <taxon>Mucoromycota</taxon>
        <taxon>Mucoromycotina</taxon>
        <taxon>Mucoromycetes</taxon>
        <taxon>Mucorales</taxon>
        <taxon>Mucorineae</taxon>
        <taxon>Mucoraceae</taxon>
        <taxon>Mucor</taxon>
    </lineage>
</organism>
<dbReference type="SMART" id="SM00443">
    <property type="entry name" value="G_patch"/>
    <property type="match status" value="1"/>
</dbReference>
<accession>A0A8H7R298</accession>
<protein>
    <recommendedName>
        <fullName evidence="2">G-patch domain-containing protein</fullName>
    </recommendedName>
</protein>
<evidence type="ECO:0000313" key="4">
    <source>
        <dbReference type="Proteomes" id="UP000603453"/>
    </source>
</evidence>
<dbReference type="Gene3D" id="3.30.1370.50">
    <property type="entry name" value="R3H-like domain"/>
    <property type="match status" value="1"/>
</dbReference>
<feature type="region of interest" description="Disordered" evidence="1">
    <location>
        <begin position="267"/>
        <end position="296"/>
    </location>
</feature>
<dbReference type="GO" id="GO:0003676">
    <property type="term" value="F:nucleic acid binding"/>
    <property type="evidence" value="ECO:0007669"/>
    <property type="project" value="InterPro"/>
</dbReference>
<dbReference type="EMBL" id="JAEPRD010000059">
    <property type="protein sequence ID" value="KAG2202570.1"/>
    <property type="molecule type" value="Genomic_DNA"/>
</dbReference>
<keyword evidence="4" id="KW-1185">Reference proteome</keyword>
<feature type="compositionally biased region" description="Basic and acidic residues" evidence="1">
    <location>
        <begin position="386"/>
        <end position="401"/>
    </location>
</feature>
<dbReference type="OrthoDB" id="21470at2759"/>
<dbReference type="InterPro" id="IPR036867">
    <property type="entry name" value="R3H_dom_sf"/>
</dbReference>
<dbReference type="AlphaFoldDB" id="A0A8H7R298"/>
<gene>
    <name evidence="3" type="ORF">INT47_012564</name>
</gene>
<name>A0A8H7R298_9FUNG</name>
<feature type="domain" description="G-patch" evidence="2">
    <location>
        <begin position="415"/>
        <end position="458"/>
    </location>
</feature>
<evidence type="ECO:0000256" key="1">
    <source>
        <dbReference type="SAM" id="MobiDB-lite"/>
    </source>
</evidence>
<evidence type="ECO:0000259" key="2">
    <source>
        <dbReference type="PROSITE" id="PS50174"/>
    </source>
</evidence>
<sequence>MAKPKGSKFKKQDGKRKKGEKRPHPRGGGFGFDKTKPLKELLGEPLTTKRSPVRSTRMNYDAEEEVHIVSSGSILDEKRHLATFNQLSTVSVTSITAAPVDVLEQEETLDFFFDSTPAETVIEPGISLPVLEDKPTLSNYERKKQKIIQDDSIYLDSDDDDMFMNDDVSSISSSEDVEMLQALSHWGKKDILQFSEPTRGHKMTSDDEDYAILEGATMGDICESDEDFSLDDDEEDNILHEPGMDFDLLENVPESLKNSYRGIMQQEKSRLKKQAKAQRNFNSRKKEKKELPKQNKDNMLDQILHEFIRRDHIQTYKLSNLTYHGRSMVVPKIAKLFQLELSHSDSKKKNIVLRKTSKTCIPLSYKEHLKKTSKHVVKTKPIPSTRKRDGNDSRAMRDNQNHGKLVASDSVPISSSNIGHRMLAAMGWKQGNAIGNNGDGITEPVKVFMRANRRGLGA</sequence>
<dbReference type="InterPro" id="IPR051189">
    <property type="entry name" value="Splicing_assoc_domain"/>
</dbReference>
<dbReference type="PROSITE" id="PS50174">
    <property type="entry name" value="G_PATCH"/>
    <property type="match status" value="1"/>
</dbReference>